<dbReference type="AlphaFoldDB" id="A0A1G8CU95"/>
<dbReference type="Gene3D" id="3.90.820.10">
    <property type="entry name" value="Structural Genomics, Unknown Function 30-nov-00 1gh9 Mol_id"/>
    <property type="match status" value="1"/>
</dbReference>
<dbReference type="Pfam" id="PF00501">
    <property type="entry name" value="AMP-binding"/>
    <property type="match status" value="1"/>
</dbReference>
<dbReference type="GO" id="GO:0072330">
    <property type="term" value="P:monocarboxylic acid biosynthetic process"/>
    <property type="evidence" value="ECO:0007669"/>
    <property type="project" value="UniProtKB-ARBA"/>
</dbReference>
<name>A0A1G8CU95_9PSEU</name>
<dbReference type="Gene3D" id="1.10.1200.10">
    <property type="entry name" value="ACP-like"/>
    <property type="match status" value="1"/>
</dbReference>
<dbReference type="GO" id="GO:0044550">
    <property type="term" value="P:secondary metabolite biosynthetic process"/>
    <property type="evidence" value="ECO:0007669"/>
    <property type="project" value="TreeGrafter"/>
</dbReference>
<dbReference type="InterPro" id="IPR009081">
    <property type="entry name" value="PP-bd_ACP"/>
</dbReference>
<evidence type="ECO:0000256" key="3">
    <source>
        <dbReference type="ARBA" id="ARBA00022553"/>
    </source>
</evidence>
<dbReference type="FunFam" id="1.10.1200.10:FF:000016">
    <property type="entry name" value="Non-ribosomal peptide synthase"/>
    <property type="match status" value="1"/>
</dbReference>
<evidence type="ECO:0000313" key="6">
    <source>
        <dbReference type="Proteomes" id="UP000199623"/>
    </source>
</evidence>
<dbReference type="InterPro" id="IPR000873">
    <property type="entry name" value="AMP-dep_synth/lig_dom"/>
</dbReference>
<dbReference type="InterPro" id="IPR025110">
    <property type="entry name" value="AMP-bd_C"/>
</dbReference>
<dbReference type="GO" id="GO:0031177">
    <property type="term" value="F:phosphopantetheine binding"/>
    <property type="evidence" value="ECO:0007669"/>
    <property type="project" value="TreeGrafter"/>
</dbReference>
<dbReference type="Gene3D" id="2.30.38.10">
    <property type="entry name" value="Luciferase, Domain 3"/>
    <property type="match status" value="1"/>
</dbReference>
<gene>
    <name evidence="5" type="ORF">SAMN05216553_12449</name>
</gene>
<proteinExistence type="predicted"/>
<dbReference type="SUPFAM" id="SSF56801">
    <property type="entry name" value="Acetyl-CoA synthetase-like"/>
    <property type="match status" value="1"/>
</dbReference>
<dbReference type="GO" id="GO:0005737">
    <property type="term" value="C:cytoplasm"/>
    <property type="evidence" value="ECO:0007669"/>
    <property type="project" value="TreeGrafter"/>
</dbReference>
<dbReference type="RefSeq" id="WP_176947130.1">
    <property type="nucleotide sequence ID" value="NZ_FNCC01000024.1"/>
</dbReference>
<dbReference type="CDD" id="cd05930">
    <property type="entry name" value="A_NRPS"/>
    <property type="match status" value="1"/>
</dbReference>
<dbReference type="PROSITE" id="PS00455">
    <property type="entry name" value="AMP_BINDING"/>
    <property type="match status" value="1"/>
</dbReference>
<feature type="domain" description="Carrier" evidence="4">
    <location>
        <begin position="564"/>
        <end position="639"/>
    </location>
</feature>
<dbReference type="InterPro" id="IPR045851">
    <property type="entry name" value="AMP-bd_C_sf"/>
</dbReference>
<evidence type="ECO:0000259" key="4">
    <source>
        <dbReference type="PROSITE" id="PS50075"/>
    </source>
</evidence>
<dbReference type="InterPro" id="IPR036736">
    <property type="entry name" value="ACP-like_sf"/>
</dbReference>
<dbReference type="Pfam" id="PF00550">
    <property type="entry name" value="PP-binding"/>
    <property type="match status" value="1"/>
</dbReference>
<dbReference type="Proteomes" id="UP000199623">
    <property type="component" value="Unassembled WGS sequence"/>
</dbReference>
<dbReference type="Pfam" id="PF03621">
    <property type="entry name" value="MbtH"/>
    <property type="match status" value="1"/>
</dbReference>
<dbReference type="Pfam" id="PF13193">
    <property type="entry name" value="AMP-binding_C"/>
    <property type="match status" value="1"/>
</dbReference>
<evidence type="ECO:0000313" key="5">
    <source>
        <dbReference type="EMBL" id="SDH49082.1"/>
    </source>
</evidence>
<accession>A0A1G8CU95</accession>
<sequence length="642" mass="69255">MTGHFTVVVDESGRPALWAGDTPPTGWSATGFRGSRQQCLEEVDRAFTTERVPDRTAGTDEDTLVALFRAAVAVDPDRVAVSDDRGELTYRALDAESDALAGRLHQAGVRLGDAVVVYLTPGRDVFVALLAVLKAGAAYVPVDVRYPDARRDLMVELSGARFAVTEPGRAEVLGGRDVVVVFPGPARGDEPVLPPLRVVSEDAACVLFTSGSSGAPKAVVLEHRNLVHFATSKSLPQLTATDRVGQVSSPSFDAFHFETWCALAAGAEIAVLPAIADLVADDLGRELRRRRITAMLAPTMVVNHVVHVDRDAFASLRVLHTGGDVLQPAAARALVSGTFTGVFCNLYGPTEGTTACTMHQIDSVESDAGSVPIGRELDGVAVYLLDDRLAEVPTGAVGELHIGGRGVARGYLGRPALTAERFRPDPFIPGGGRMYATGDLARRREDGVLEFLGRADDQVKVRGYRVEPGEAERVLARHGSVRDAAVVAVGDDQDRRLVALVVPLDGFSLKALREFAEREMPDYLVPTAFLQVDVIPATSHGKRDLSGLRRLAEDQLSRQSRAVPPRDEVERHLAALWEDLLGVERIGAEDDFFALGGNSMRAFRLHRILKRDRGVSVPVREILEVRTLAGLAALVRDQEQPR</sequence>
<evidence type="ECO:0000256" key="2">
    <source>
        <dbReference type="ARBA" id="ARBA00022450"/>
    </source>
</evidence>
<organism evidence="5 6">
    <name type="scientific">Lentzea fradiae</name>
    <dbReference type="NCBI Taxonomy" id="200378"/>
    <lineage>
        <taxon>Bacteria</taxon>
        <taxon>Bacillati</taxon>
        <taxon>Actinomycetota</taxon>
        <taxon>Actinomycetes</taxon>
        <taxon>Pseudonocardiales</taxon>
        <taxon>Pseudonocardiaceae</taxon>
        <taxon>Lentzea</taxon>
    </lineage>
</organism>
<dbReference type="STRING" id="200378.SAMN05216553_12449"/>
<dbReference type="EMBL" id="FNCC01000024">
    <property type="protein sequence ID" value="SDH49082.1"/>
    <property type="molecule type" value="Genomic_DNA"/>
</dbReference>
<protein>
    <submittedName>
        <fullName evidence="5">Amino acid adenylation domain-containing protein</fullName>
    </submittedName>
</protein>
<keyword evidence="6" id="KW-1185">Reference proteome</keyword>
<dbReference type="PANTHER" id="PTHR45527">
    <property type="entry name" value="NONRIBOSOMAL PEPTIDE SYNTHETASE"/>
    <property type="match status" value="1"/>
</dbReference>
<evidence type="ECO:0000256" key="1">
    <source>
        <dbReference type="ARBA" id="ARBA00001957"/>
    </source>
</evidence>
<reference evidence="6" key="1">
    <citation type="submission" date="2016-10" db="EMBL/GenBank/DDBJ databases">
        <authorList>
            <person name="Varghese N."/>
            <person name="Submissions S."/>
        </authorList>
    </citation>
    <scope>NUCLEOTIDE SEQUENCE [LARGE SCALE GENOMIC DNA]</scope>
    <source>
        <strain evidence="6">CGMCC 4.3506</strain>
    </source>
</reference>
<comment type="cofactor">
    <cofactor evidence="1">
        <name>pantetheine 4'-phosphate</name>
        <dbReference type="ChEBI" id="CHEBI:47942"/>
    </cofactor>
</comment>
<dbReference type="Gene3D" id="3.30.300.30">
    <property type="match status" value="1"/>
</dbReference>
<dbReference type="PANTHER" id="PTHR45527:SF1">
    <property type="entry name" value="FATTY ACID SYNTHASE"/>
    <property type="match status" value="1"/>
</dbReference>
<dbReference type="SUPFAM" id="SSF160582">
    <property type="entry name" value="MbtH-like"/>
    <property type="match status" value="1"/>
</dbReference>
<dbReference type="InterPro" id="IPR038020">
    <property type="entry name" value="MbtH-like_sf"/>
</dbReference>
<dbReference type="SUPFAM" id="SSF47336">
    <property type="entry name" value="ACP-like"/>
    <property type="match status" value="1"/>
</dbReference>
<dbReference type="GO" id="GO:0043041">
    <property type="term" value="P:amino acid activation for nonribosomal peptide biosynthetic process"/>
    <property type="evidence" value="ECO:0007669"/>
    <property type="project" value="TreeGrafter"/>
</dbReference>
<dbReference type="InterPro" id="IPR020845">
    <property type="entry name" value="AMP-binding_CS"/>
</dbReference>
<keyword evidence="2" id="KW-0596">Phosphopantetheine</keyword>
<dbReference type="PROSITE" id="PS50075">
    <property type="entry name" value="CARRIER"/>
    <property type="match status" value="1"/>
</dbReference>
<keyword evidence="3" id="KW-0597">Phosphoprotein</keyword>
<dbReference type="InterPro" id="IPR005153">
    <property type="entry name" value="MbtH-like_dom"/>
</dbReference>
<dbReference type="NCBIfam" id="TIGR01733">
    <property type="entry name" value="AA-adenyl-dom"/>
    <property type="match status" value="1"/>
</dbReference>
<dbReference type="Gene3D" id="3.40.50.980">
    <property type="match status" value="2"/>
</dbReference>
<dbReference type="InterPro" id="IPR010071">
    <property type="entry name" value="AA_adenyl_dom"/>
</dbReference>